<gene>
    <name evidence="6" type="ORF">D1O30_12505</name>
</gene>
<dbReference type="GO" id="GO:0022857">
    <property type="term" value="F:transmembrane transporter activity"/>
    <property type="evidence" value="ECO:0007669"/>
    <property type="project" value="InterPro"/>
</dbReference>
<evidence type="ECO:0000313" key="7">
    <source>
        <dbReference type="Proteomes" id="UP000268623"/>
    </source>
</evidence>
<proteinExistence type="inferred from homology"/>
<keyword evidence="3" id="KW-0812">Transmembrane</keyword>
<dbReference type="InterPro" id="IPR058792">
    <property type="entry name" value="Beta-barrel_RND_2"/>
</dbReference>
<dbReference type="InterPro" id="IPR058647">
    <property type="entry name" value="BSH_CzcB-like"/>
</dbReference>
<accession>A0A3M9XT63</accession>
<evidence type="ECO:0000256" key="1">
    <source>
        <dbReference type="ARBA" id="ARBA00009477"/>
    </source>
</evidence>
<evidence type="ECO:0000256" key="2">
    <source>
        <dbReference type="ARBA" id="ARBA00022448"/>
    </source>
</evidence>
<comment type="similarity">
    <text evidence="1">Belongs to the membrane fusion protein (MFP) (TC 8.A.1) family.</text>
</comment>
<dbReference type="InterPro" id="IPR051909">
    <property type="entry name" value="MFP_Cation_Efflux"/>
</dbReference>
<reference evidence="6 7" key="1">
    <citation type="submission" date="2018-08" db="EMBL/GenBank/DDBJ databases">
        <title>Genome sequence of Methylocystis hirsuta CSC1, a methanotroph able to accumulate PHAs.</title>
        <authorList>
            <person name="Bordel S."/>
            <person name="Rodriguez E."/>
            <person name="Gancedo J."/>
            <person name="Munoz R."/>
        </authorList>
    </citation>
    <scope>NUCLEOTIDE SEQUENCE [LARGE SCALE GENOMIC DNA]</scope>
    <source>
        <strain evidence="6 7">CSC1</strain>
    </source>
</reference>
<evidence type="ECO:0000259" key="5">
    <source>
        <dbReference type="Pfam" id="PF25973"/>
    </source>
</evidence>
<dbReference type="FunFam" id="2.40.30.170:FF:000010">
    <property type="entry name" value="Efflux RND transporter periplasmic adaptor subunit"/>
    <property type="match status" value="1"/>
</dbReference>
<feature type="domain" description="CusB-like beta-barrel" evidence="4">
    <location>
        <begin position="261"/>
        <end position="335"/>
    </location>
</feature>
<dbReference type="Gene3D" id="2.40.420.20">
    <property type="match status" value="1"/>
</dbReference>
<dbReference type="NCBIfam" id="TIGR01730">
    <property type="entry name" value="RND_mfp"/>
    <property type="match status" value="1"/>
</dbReference>
<dbReference type="Gene3D" id="2.40.50.100">
    <property type="match status" value="1"/>
</dbReference>
<keyword evidence="3" id="KW-0472">Membrane</keyword>
<dbReference type="InterPro" id="IPR006143">
    <property type="entry name" value="RND_pump_MFP"/>
</dbReference>
<dbReference type="Pfam" id="PF25954">
    <property type="entry name" value="Beta-barrel_RND_2"/>
    <property type="match status" value="1"/>
</dbReference>
<feature type="domain" description="CzcB-like barrel-sandwich hybrid" evidence="5">
    <location>
        <begin position="114"/>
        <end position="257"/>
    </location>
</feature>
<evidence type="ECO:0000259" key="4">
    <source>
        <dbReference type="Pfam" id="PF25954"/>
    </source>
</evidence>
<dbReference type="Gene3D" id="1.10.287.470">
    <property type="entry name" value="Helix hairpin bin"/>
    <property type="match status" value="1"/>
</dbReference>
<dbReference type="Gene3D" id="2.40.30.170">
    <property type="match status" value="1"/>
</dbReference>
<evidence type="ECO:0000256" key="3">
    <source>
        <dbReference type="SAM" id="Phobius"/>
    </source>
</evidence>
<evidence type="ECO:0000313" key="6">
    <source>
        <dbReference type="EMBL" id="RNJ50298.1"/>
    </source>
</evidence>
<keyword evidence="2" id="KW-0813">Transport</keyword>
<dbReference type="GO" id="GO:0016020">
    <property type="term" value="C:membrane"/>
    <property type="evidence" value="ECO:0007669"/>
    <property type="project" value="InterPro"/>
</dbReference>
<name>A0A3M9XT63_9HYPH</name>
<feature type="transmembrane region" description="Helical" evidence="3">
    <location>
        <begin position="27"/>
        <end position="47"/>
    </location>
</feature>
<keyword evidence="3" id="KW-1133">Transmembrane helix</keyword>
<dbReference type="Pfam" id="PF25973">
    <property type="entry name" value="BSH_CzcB"/>
    <property type="match status" value="1"/>
</dbReference>
<dbReference type="PANTHER" id="PTHR30097">
    <property type="entry name" value="CATION EFFLUX SYSTEM PROTEIN CUSB"/>
    <property type="match status" value="1"/>
</dbReference>
<dbReference type="OrthoDB" id="9806939at2"/>
<dbReference type="AlphaFoldDB" id="A0A3M9XT63"/>
<keyword evidence="7" id="KW-1185">Reference proteome</keyword>
<dbReference type="Proteomes" id="UP000268623">
    <property type="component" value="Unassembled WGS sequence"/>
</dbReference>
<sequence>MSLLSGKLDVKRALGLMNRFALSRRQIFSAAMAAALVLFGMLIYRFALERSFSRQETGSPREGRRAPPLVRKGKTIFIPDGSPYRSHIAVAPVEIRNVSLSRIVPGAVEADPARTVRVLAPVNGRVSELNVELGDNVKRGQPLATIDSGDLAQAVADAEKARATAKLTKSALDRATGLNKAGGLALRDLEQAQNDFLQATSELKRAEARLDVIGDNSKLTGQRKITLNAPIDGTITALDTAPGDFIDNTTSPMMTIANLDRVWVTASVQEKDLSFVQKGERVEVSLVAYPHEVFAGKVEIISQLLEADTRRNKVRIAFANPNGMFKLNMFATVRFFSPPSQRVVIPPSALMMVNDASNVFVEVAPWTFERRPVDPEADINGGAVVEGLSAGQRIVVRGGVLLND</sequence>
<organism evidence="6 7">
    <name type="scientific">Methylocystis hirsuta</name>
    <dbReference type="NCBI Taxonomy" id="369798"/>
    <lineage>
        <taxon>Bacteria</taxon>
        <taxon>Pseudomonadati</taxon>
        <taxon>Pseudomonadota</taxon>
        <taxon>Alphaproteobacteria</taxon>
        <taxon>Hyphomicrobiales</taxon>
        <taxon>Methylocystaceae</taxon>
        <taxon>Methylocystis</taxon>
    </lineage>
</organism>
<dbReference type="SUPFAM" id="SSF111369">
    <property type="entry name" value="HlyD-like secretion proteins"/>
    <property type="match status" value="1"/>
</dbReference>
<protein>
    <submittedName>
        <fullName evidence="6">Efflux RND transporter periplasmic adaptor subunit</fullName>
    </submittedName>
</protein>
<comment type="caution">
    <text evidence="6">The sequence shown here is derived from an EMBL/GenBank/DDBJ whole genome shotgun (WGS) entry which is preliminary data.</text>
</comment>
<dbReference type="EMBL" id="QWDD01000001">
    <property type="protein sequence ID" value="RNJ50298.1"/>
    <property type="molecule type" value="Genomic_DNA"/>
</dbReference>